<dbReference type="PANTHER" id="PTHR10566:SF128">
    <property type="entry name" value="UBIB DOMAIN CONTAINING KINASE"/>
    <property type="match status" value="1"/>
</dbReference>
<sequence length="702" mass="75848">MALFRLNFLSLPFLFWYLSLLSTDLRLLLNPRLPEAERKKLFEAEGRQIKRYVCSTSSVALLKSIQVLSLRPDLLSPLVRRTPLNSLRVAAWNREISAVVDSVPPTFSASQMLAALRGELGAAAGCLDFGAAPGEAPPIVASASIGQVFKGTLRASPELRAALGGDGGEYEFWANRTVAVKVQRPESYRSASLDMFLLRSSASILSSRRGGDLVGMVDAFGRSLFGELDYKQECRNGNRFREAYSGYAGVRVPKSLPALTTGRVLVSEWIEGEKGPWGDDKMRLVRIGIRCCVNQLLDTGYFHADPHRGNLLRAEDGSLAFIDFGNMADISAEERYGLIGLVLGLQNKDVELVTENLLGLGFLKDTTQLDELVPRLRQALKNATGGTGKAKDMNFASLQTELDSISRENVLKFSTPPFFTIIIRTLTILEGLALSVDPDFRLVKGAYPFVLAQLFNKDVGSEQGSNCPPELQRLLRRVLVDKDTKRINWNLLNKLLALASSAGSKGLGGAEPSLADPDETDLNTILKPNNETTLELFSRFLTSDAGLFLKDPLIAEIADTIDEMASLGELNLVKLTGGLLPITPGPVTEGRLDVVIKAVEVLSSSLTRGAGAVEGGEGGGSAASVNFAKVLGSITGLLNELAADEGGKRREEMGVLLGAGVSVINGVAAKVLEKRGHRASEMFWRNAGSFLLGPRETEIGNR</sequence>
<dbReference type="InterPro" id="IPR004147">
    <property type="entry name" value="ABC1_dom"/>
</dbReference>
<name>A0ABQ6MJ48_9STRA</name>
<dbReference type="EMBL" id="BRYB01001514">
    <property type="protein sequence ID" value="GMI27460.1"/>
    <property type="molecule type" value="Genomic_DNA"/>
</dbReference>
<reference evidence="3 4" key="1">
    <citation type="journal article" date="2023" name="Commun. Biol.">
        <title>Genome analysis of Parmales, the sister group of diatoms, reveals the evolutionary specialization of diatoms from phago-mixotrophs to photoautotrophs.</title>
        <authorList>
            <person name="Ban H."/>
            <person name="Sato S."/>
            <person name="Yoshikawa S."/>
            <person name="Yamada K."/>
            <person name="Nakamura Y."/>
            <person name="Ichinomiya M."/>
            <person name="Sato N."/>
            <person name="Blanc-Mathieu R."/>
            <person name="Endo H."/>
            <person name="Kuwata A."/>
            <person name="Ogata H."/>
        </authorList>
    </citation>
    <scope>NUCLEOTIDE SEQUENCE [LARGE SCALE GENOMIC DNA]</scope>
</reference>
<dbReference type="Pfam" id="PF03109">
    <property type="entry name" value="ABC1"/>
    <property type="match status" value="1"/>
</dbReference>
<dbReference type="PANTHER" id="PTHR10566">
    <property type="entry name" value="CHAPERONE-ACTIVITY OF BC1 COMPLEX CABC1 -RELATED"/>
    <property type="match status" value="1"/>
</dbReference>
<dbReference type="CDD" id="cd05121">
    <property type="entry name" value="ABC1_ADCK3-like"/>
    <property type="match status" value="1"/>
</dbReference>
<dbReference type="Proteomes" id="UP001165060">
    <property type="component" value="Unassembled WGS sequence"/>
</dbReference>
<gene>
    <name evidence="3" type="ORF">TeGR_g8645</name>
</gene>
<comment type="caution">
    <text evidence="3">The sequence shown here is derived from an EMBL/GenBank/DDBJ whole genome shotgun (WGS) entry which is preliminary data.</text>
</comment>
<organism evidence="3 4">
    <name type="scientific">Tetraparma gracilis</name>
    <dbReference type="NCBI Taxonomy" id="2962635"/>
    <lineage>
        <taxon>Eukaryota</taxon>
        <taxon>Sar</taxon>
        <taxon>Stramenopiles</taxon>
        <taxon>Ochrophyta</taxon>
        <taxon>Bolidophyceae</taxon>
        <taxon>Parmales</taxon>
        <taxon>Triparmaceae</taxon>
        <taxon>Tetraparma</taxon>
    </lineage>
</organism>
<proteinExistence type="inferred from homology"/>
<accession>A0ABQ6MJ48</accession>
<dbReference type="InterPro" id="IPR011009">
    <property type="entry name" value="Kinase-like_dom_sf"/>
</dbReference>
<protein>
    <recommendedName>
        <fullName evidence="2">ABC1 atypical kinase-like domain-containing protein</fullName>
    </recommendedName>
</protein>
<evidence type="ECO:0000313" key="3">
    <source>
        <dbReference type="EMBL" id="GMI27460.1"/>
    </source>
</evidence>
<comment type="similarity">
    <text evidence="1">Belongs to the protein kinase superfamily. ADCK protein kinase family.</text>
</comment>
<evidence type="ECO:0000259" key="2">
    <source>
        <dbReference type="Pfam" id="PF03109"/>
    </source>
</evidence>
<dbReference type="InterPro" id="IPR050154">
    <property type="entry name" value="UbiB_kinase"/>
</dbReference>
<evidence type="ECO:0000313" key="4">
    <source>
        <dbReference type="Proteomes" id="UP001165060"/>
    </source>
</evidence>
<evidence type="ECO:0000256" key="1">
    <source>
        <dbReference type="ARBA" id="ARBA00009670"/>
    </source>
</evidence>
<keyword evidence="4" id="KW-1185">Reference proteome</keyword>
<dbReference type="SUPFAM" id="SSF56112">
    <property type="entry name" value="Protein kinase-like (PK-like)"/>
    <property type="match status" value="1"/>
</dbReference>
<feature type="domain" description="ABC1 atypical kinase-like" evidence="2">
    <location>
        <begin position="175"/>
        <end position="355"/>
    </location>
</feature>